<dbReference type="EMBL" id="LAZR01067562">
    <property type="protein sequence ID" value="KKK51329.1"/>
    <property type="molecule type" value="Genomic_DNA"/>
</dbReference>
<evidence type="ECO:0000313" key="1">
    <source>
        <dbReference type="EMBL" id="KKK51329.1"/>
    </source>
</evidence>
<dbReference type="AlphaFoldDB" id="A0A0F8YB22"/>
<proteinExistence type="predicted"/>
<reference evidence="1" key="1">
    <citation type="journal article" date="2015" name="Nature">
        <title>Complex archaea that bridge the gap between prokaryotes and eukaryotes.</title>
        <authorList>
            <person name="Spang A."/>
            <person name="Saw J.H."/>
            <person name="Jorgensen S.L."/>
            <person name="Zaremba-Niedzwiedzka K."/>
            <person name="Martijn J."/>
            <person name="Lind A.E."/>
            <person name="van Eijk R."/>
            <person name="Schleper C."/>
            <person name="Guy L."/>
            <person name="Ettema T.J."/>
        </authorList>
    </citation>
    <scope>NUCLEOTIDE SEQUENCE</scope>
</reference>
<name>A0A0F8YB22_9ZZZZ</name>
<sequence length="23" mass="2649">MNKQTLTEKILIFDRGAIELVES</sequence>
<organism evidence="1">
    <name type="scientific">marine sediment metagenome</name>
    <dbReference type="NCBI Taxonomy" id="412755"/>
    <lineage>
        <taxon>unclassified sequences</taxon>
        <taxon>metagenomes</taxon>
        <taxon>ecological metagenomes</taxon>
    </lineage>
</organism>
<protein>
    <submittedName>
        <fullName evidence="1">Uncharacterized protein</fullName>
    </submittedName>
</protein>
<accession>A0A0F8YB22</accession>
<gene>
    <name evidence="1" type="ORF">LCGC14_3116060</name>
</gene>
<comment type="caution">
    <text evidence="1">The sequence shown here is derived from an EMBL/GenBank/DDBJ whole genome shotgun (WGS) entry which is preliminary data.</text>
</comment>
<feature type="non-terminal residue" evidence="1">
    <location>
        <position position="23"/>
    </location>
</feature>